<reference evidence="4" key="2">
    <citation type="submission" date="2010-01" db="EMBL/GenBank/DDBJ databases">
        <title>The complete genome of Conexibacter woesei DSM 14684.</title>
        <authorList>
            <consortium name="US DOE Joint Genome Institute (JGI-PGF)"/>
            <person name="Lucas S."/>
            <person name="Copeland A."/>
            <person name="Lapidus A."/>
            <person name="Glavina del Rio T."/>
            <person name="Dalin E."/>
            <person name="Tice H."/>
            <person name="Bruce D."/>
            <person name="Goodwin L."/>
            <person name="Pitluck S."/>
            <person name="Kyrpides N."/>
            <person name="Mavromatis K."/>
            <person name="Ivanova N."/>
            <person name="Mikhailova N."/>
            <person name="Chertkov O."/>
            <person name="Brettin T."/>
            <person name="Detter J.C."/>
            <person name="Han C."/>
            <person name="Larimer F."/>
            <person name="Land M."/>
            <person name="Hauser L."/>
            <person name="Markowitz V."/>
            <person name="Cheng J.-F."/>
            <person name="Hugenholtz P."/>
            <person name="Woyke T."/>
            <person name="Wu D."/>
            <person name="Pukall R."/>
            <person name="Steenblock K."/>
            <person name="Schneider S."/>
            <person name="Klenk H.-P."/>
            <person name="Eisen J.A."/>
        </authorList>
    </citation>
    <scope>NUCLEOTIDE SEQUENCE [LARGE SCALE GENOMIC DNA]</scope>
    <source>
        <strain evidence="4">DSM 14684 / CIP 108061 / JCM 11494 / NBRC 100937 / ID131577</strain>
    </source>
</reference>
<gene>
    <name evidence="3" type="ordered locus">Cwoe_0692</name>
</gene>
<evidence type="ECO:0000256" key="2">
    <source>
        <dbReference type="SAM" id="Phobius"/>
    </source>
</evidence>
<dbReference type="KEGG" id="cwo:Cwoe_0692"/>
<keyword evidence="2" id="KW-0472">Membrane</keyword>
<dbReference type="EMBL" id="CP001854">
    <property type="protein sequence ID" value="ADB49125.1"/>
    <property type="molecule type" value="Genomic_DNA"/>
</dbReference>
<dbReference type="RefSeq" id="WP_012932178.1">
    <property type="nucleotide sequence ID" value="NC_013739.1"/>
</dbReference>
<sequence length="114" mass="12486" precursor="true">MLAVILGLAVLVFIAGWVFGGVLLHALGLALLVLGAVSLIVTQDAAAALVLAIGVVMWLAGHWHDALRHHEYASPLAQRLFQRSLPSKFDPTREWSLPVHSGHESDRVRRPTRR</sequence>
<evidence type="ECO:0000313" key="4">
    <source>
        <dbReference type="Proteomes" id="UP000008229"/>
    </source>
</evidence>
<dbReference type="STRING" id="469383.Cwoe_0692"/>
<keyword evidence="4" id="KW-1185">Reference proteome</keyword>
<evidence type="ECO:0000313" key="3">
    <source>
        <dbReference type="EMBL" id="ADB49125.1"/>
    </source>
</evidence>
<keyword evidence="2" id="KW-0812">Transmembrane</keyword>
<dbReference type="eggNOG" id="ENOG502ZKTP">
    <property type="taxonomic scope" value="Bacteria"/>
</dbReference>
<keyword evidence="2" id="KW-1133">Transmembrane helix</keyword>
<accession>D3F9F8</accession>
<dbReference type="Proteomes" id="UP000008229">
    <property type="component" value="Chromosome"/>
</dbReference>
<dbReference type="HOGENOM" id="CLU_2116843_0_0_11"/>
<dbReference type="AlphaFoldDB" id="D3F9F8"/>
<organism evidence="3 4">
    <name type="scientific">Conexibacter woesei (strain DSM 14684 / CCUG 47730 / CIP 108061 / JCM 11494 / NBRC 100937 / ID131577)</name>
    <dbReference type="NCBI Taxonomy" id="469383"/>
    <lineage>
        <taxon>Bacteria</taxon>
        <taxon>Bacillati</taxon>
        <taxon>Actinomycetota</taxon>
        <taxon>Thermoleophilia</taxon>
        <taxon>Solirubrobacterales</taxon>
        <taxon>Conexibacteraceae</taxon>
        <taxon>Conexibacter</taxon>
    </lineage>
</organism>
<protein>
    <submittedName>
        <fullName evidence="3">Uncharacterized protein</fullName>
    </submittedName>
</protein>
<reference evidence="3 4" key="1">
    <citation type="journal article" date="2010" name="Stand. Genomic Sci.">
        <title>Complete genome sequence of Conexibacter woesei type strain (ID131577).</title>
        <authorList>
            <person name="Pukall R."/>
            <person name="Lapidus A."/>
            <person name="Glavina Del Rio T."/>
            <person name="Copeland A."/>
            <person name="Tice H."/>
            <person name="Cheng J.-F."/>
            <person name="Lucas S."/>
            <person name="Chen F."/>
            <person name="Nolan M."/>
            <person name="Bruce D."/>
            <person name="Goodwin L."/>
            <person name="Pitluck S."/>
            <person name="Mavromatis K."/>
            <person name="Ivanova N."/>
            <person name="Ovchinnikova G."/>
            <person name="Pati A."/>
            <person name="Chen A."/>
            <person name="Palaniappan K."/>
            <person name="Land M."/>
            <person name="Hauser L."/>
            <person name="Chang Y.-J."/>
            <person name="Jeffries C.D."/>
            <person name="Chain P."/>
            <person name="Meincke L."/>
            <person name="Sims D."/>
            <person name="Brettin T."/>
            <person name="Detter J.C."/>
            <person name="Rohde M."/>
            <person name="Goeker M."/>
            <person name="Bristow J."/>
            <person name="Eisen J.A."/>
            <person name="Markowitz V."/>
            <person name="Kyrpides N.C."/>
            <person name="Klenk H.-P."/>
            <person name="Hugenholtz P."/>
        </authorList>
    </citation>
    <scope>NUCLEOTIDE SEQUENCE [LARGE SCALE GENOMIC DNA]</scope>
    <source>
        <strain evidence="4">DSM 14684 / CIP 108061 / JCM 11494 / NBRC 100937 / ID131577</strain>
    </source>
</reference>
<proteinExistence type="predicted"/>
<dbReference type="OrthoDB" id="4774993at2"/>
<name>D3F9F8_CONWI</name>
<feature type="region of interest" description="Disordered" evidence="1">
    <location>
        <begin position="91"/>
        <end position="114"/>
    </location>
</feature>
<evidence type="ECO:0000256" key="1">
    <source>
        <dbReference type="SAM" id="MobiDB-lite"/>
    </source>
</evidence>
<feature type="compositionally biased region" description="Basic and acidic residues" evidence="1">
    <location>
        <begin position="101"/>
        <end position="114"/>
    </location>
</feature>
<feature type="transmembrane region" description="Helical" evidence="2">
    <location>
        <begin position="30"/>
        <end position="60"/>
    </location>
</feature>